<accession>A0ABN6MMB6</accession>
<sequence length="253" mass="26374">MTARRAVAALALAAALPALAYVLPPAAILRRLGERRAALELSALEVTGTVQLLGPAADRLASVGVPRPPGGELSAPARFLMKIPGRCRLELALPEVAEAARPFVAVRDGAVTGRGGLDAVPAAVALVRSTCALIGQSTQGDATDVYASVLARRGVALTDASLGRFDGRIAYVIGGRERDAKPLLFVDKDGFQPLRLVSPEGGALQDVRLLGWGSNVGGDWFPRAVEVLEGGALRLRFTTDHAQANPKIADGMF</sequence>
<protein>
    <submittedName>
        <fullName evidence="2">Uncharacterized protein</fullName>
    </submittedName>
</protein>
<dbReference type="EMBL" id="AP025591">
    <property type="protein sequence ID" value="BDG02184.1"/>
    <property type="molecule type" value="Genomic_DNA"/>
</dbReference>
<reference evidence="3" key="1">
    <citation type="journal article" date="2022" name="Int. J. Syst. Evol. Microbiol.">
        <title>Anaeromyxobacter oryzae sp. nov., Anaeromyxobacter diazotrophicus sp. nov. and Anaeromyxobacter paludicola sp. nov., isolated from paddy soils.</title>
        <authorList>
            <person name="Itoh H."/>
            <person name="Xu Z."/>
            <person name="Mise K."/>
            <person name="Masuda Y."/>
            <person name="Ushijima N."/>
            <person name="Hayakawa C."/>
            <person name="Shiratori Y."/>
            <person name="Senoo K."/>
        </authorList>
    </citation>
    <scope>NUCLEOTIDE SEQUENCE [LARGE SCALE GENOMIC DNA]</scope>
    <source>
        <strain evidence="3">Red232</strain>
    </source>
</reference>
<feature type="chain" id="PRO_5046019354" evidence="1">
    <location>
        <begin position="21"/>
        <end position="253"/>
    </location>
</feature>
<keyword evidence="3" id="KW-1185">Reference proteome</keyword>
<feature type="signal peptide" evidence="1">
    <location>
        <begin position="1"/>
        <end position="20"/>
    </location>
</feature>
<evidence type="ECO:0000256" key="1">
    <source>
        <dbReference type="SAM" id="SignalP"/>
    </source>
</evidence>
<organism evidence="2 3">
    <name type="scientific">Anaeromyxobacter oryzae</name>
    <dbReference type="NCBI Taxonomy" id="2918170"/>
    <lineage>
        <taxon>Bacteria</taxon>
        <taxon>Pseudomonadati</taxon>
        <taxon>Myxococcota</taxon>
        <taxon>Myxococcia</taxon>
        <taxon>Myxococcales</taxon>
        <taxon>Cystobacterineae</taxon>
        <taxon>Anaeromyxobacteraceae</taxon>
        <taxon>Anaeromyxobacter</taxon>
    </lineage>
</organism>
<name>A0ABN6MMB6_9BACT</name>
<evidence type="ECO:0000313" key="3">
    <source>
        <dbReference type="Proteomes" id="UP001162891"/>
    </source>
</evidence>
<dbReference type="RefSeq" id="WP_248359567.1">
    <property type="nucleotide sequence ID" value="NZ_AP025591.1"/>
</dbReference>
<dbReference type="Proteomes" id="UP001162891">
    <property type="component" value="Chromosome"/>
</dbReference>
<gene>
    <name evidence="2" type="ORF">AMOR_11800</name>
</gene>
<evidence type="ECO:0000313" key="2">
    <source>
        <dbReference type="EMBL" id="BDG02184.1"/>
    </source>
</evidence>
<proteinExistence type="predicted"/>
<keyword evidence="1" id="KW-0732">Signal</keyword>